<dbReference type="Gene3D" id="2.60.40.10">
    <property type="entry name" value="Immunoglobulins"/>
    <property type="match status" value="2"/>
</dbReference>
<dbReference type="Pfam" id="PF16353">
    <property type="entry name" value="LacZ_4"/>
    <property type="match status" value="1"/>
</dbReference>
<dbReference type="SUPFAM" id="SSF49785">
    <property type="entry name" value="Galactose-binding domain-like"/>
    <property type="match status" value="1"/>
</dbReference>
<dbReference type="Pfam" id="PF02929">
    <property type="entry name" value="Bgal_small_N"/>
    <property type="match status" value="1"/>
</dbReference>
<evidence type="ECO:0000259" key="8">
    <source>
        <dbReference type="SMART" id="SM01038"/>
    </source>
</evidence>
<dbReference type="SMART" id="SM01038">
    <property type="entry name" value="Bgal_small_N"/>
    <property type="match status" value="1"/>
</dbReference>
<keyword evidence="10" id="KW-1185">Reference proteome</keyword>
<dbReference type="PANTHER" id="PTHR46323:SF2">
    <property type="entry name" value="BETA-GALACTOSIDASE"/>
    <property type="match status" value="1"/>
</dbReference>
<dbReference type="InterPro" id="IPR006102">
    <property type="entry name" value="Ig-like_GH2"/>
</dbReference>
<accession>A0A3A4APQ9</accession>
<dbReference type="InterPro" id="IPR006103">
    <property type="entry name" value="Glyco_hydro_2_cat"/>
</dbReference>
<dbReference type="GO" id="GO:0030246">
    <property type="term" value="F:carbohydrate binding"/>
    <property type="evidence" value="ECO:0007669"/>
    <property type="project" value="InterPro"/>
</dbReference>
<dbReference type="Gene3D" id="2.70.98.10">
    <property type="match status" value="1"/>
</dbReference>
<dbReference type="GO" id="GO:0004565">
    <property type="term" value="F:beta-galactosidase activity"/>
    <property type="evidence" value="ECO:0007669"/>
    <property type="project" value="UniProtKB-EC"/>
</dbReference>
<sequence>MNLWNSPESTSVGREPMHAVRRGERVRLNGEWGFELLDDPCRRPSGRWRPIEVPGAWTMQRIGDSPHYTNVTMPFPEYPPSTPTRNPTGVYRRVFQADPRWTGRRVVLHVGAAESVLLVRLNGREVGASKDSRLAAEFDLTDHLRPGGNELLLTVVKWSDASFLEDQDQWWHAGLTGEVYLYTTPATYLADVHAVADYDPGTGDGTLTVTAELGSRDATSAATWRVRVHALGAAVEEPVPMRRPRAVPSEQLEIPAELAEVDLFGLYSGRAAGIAVPAPLAAAGEMISAAMFPAPARRVAVTIPAPGVTPWNAEQPTLHDIAIELVDEDGTVVDATTLRVGFRRVEIVGRDLLVNGRRVWIQGVNRHDFHPRTGRTLVPEQIAAELELLKRHNINAIRASHYPAHPALLDLADEYGFYVIDEANIEGHAYASALCRDPRYLGAFVDRVSRMVLRDRNHASVIAWSLGNETGSGPNHDAVAAWVRAFDPTRPLHYEGAISADWYGGHGQTDIVCPMYPTIEALRAYGADPRSDRPLIMSEYQHAMGNSNGSLDEYWEVIRSTPGLQGGFVWELWDHGLDPDGDGRYRYGGDFGDEPNDGNFCLDGLLFPDGTPHPAMFELRHVFAPLRVAGTAADVRDGAVEVRNERSFAALDDLRLTARVVTATGTGQAVEIPLPPLAAGASARVALPRALVETIAGHDGVLAVRFEVSTAKDERWAPAGAELSVQQVVVAEPRADLPGIVPMGARPAGLELDGEGLLVHPLLSQGPRLAFWRALTDNDRSRFVRGRLAATGLADVRRELVAVGESRGRTFVRARYVTATGHVIEHEQAIAVERDGRLRVDEHVEIPATLTDIPRVGVEMTTAAGFDRVTWVGDGPHECYPDRRASALTGRWSARVAEMAVPYIRPQENGGRTGVVHAELTRDDGATLTLDADRPMQLNVAHVTTADLASATHVWRLRPRAETVVHLDVAHRGVGTASVGPDLPTRYRVGAGSYSWTWWLGAAAS</sequence>
<evidence type="ECO:0000313" key="10">
    <source>
        <dbReference type="Proteomes" id="UP000265768"/>
    </source>
</evidence>
<dbReference type="InterPro" id="IPR032312">
    <property type="entry name" value="LacZ_4"/>
</dbReference>
<dbReference type="PANTHER" id="PTHR46323">
    <property type="entry name" value="BETA-GALACTOSIDASE"/>
    <property type="match status" value="1"/>
</dbReference>
<comment type="catalytic activity">
    <reaction evidence="1 7">
        <text>Hydrolysis of terminal non-reducing beta-D-galactose residues in beta-D-galactosides.</text>
        <dbReference type="EC" id="3.2.1.23"/>
    </reaction>
</comment>
<evidence type="ECO:0000256" key="4">
    <source>
        <dbReference type="ARBA" id="ARBA00022801"/>
    </source>
</evidence>
<dbReference type="InterPro" id="IPR006104">
    <property type="entry name" value="Glyco_hydro_2_N"/>
</dbReference>
<dbReference type="Gene3D" id="3.20.20.80">
    <property type="entry name" value="Glycosidases"/>
    <property type="match status" value="1"/>
</dbReference>
<dbReference type="InterPro" id="IPR017853">
    <property type="entry name" value="GH"/>
</dbReference>
<dbReference type="InterPro" id="IPR008979">
    <property type="entry name" value="Galactose-bd-like_sf"/>
</dbReference>
<evidence type="ECO:0000256" key="7">
    <source>
        <dbReference type="RuleBase" id="RU361154"/>
    </source>
</evidence>
<dbReference type="EMBL" id="QZEY01000019">
    <property type="protein sequence ID" value="RJL23268.1"/>
    <property type="molecule type" value="Genomic_DNA"/>
</dbReference>
<dbReference type="RefSeq" id="WP_119930580.1">
    <property type="nucleotide sequence ID" value="NZ_QZEY01000019.1"/>
</dbReference>
<dbReference type="Pfam" id="PF02836">
    <property type="entry name" value="Glyco_hydro_2_C"/>
    <property type="match status" value="1"/>
</dbReference>
<dbReference type="InterPro" id="IPR013783">
    <property type="entry name" value="Ig-like_fold"/>
</dbReference>
<dbReference type="InterPro" id="IPR004199">
    <property type="entry name" value="B-gal_small/dom_5"/>
</dbReference>
<dbReference type="PROSITE" id="PS00719">
    <property type="entry name" value="GLYCOSYL_HYDROL_F2_1"/>
    <property type="match status" value="1"/>
</dbReference>
<dbReference type="InterPro" id="IPR050347">
    <property type="entry name" value="Bact_Beta-galactosidase"/>
</dbReference>
<feature type="domain" description="Beta galactosidase small chain/" evidence="8">
    <location>
        <begin position="749"/>
        <end position="1001"/>
    </location>
</feature>
<organism evidence="9 10">
    <name type="scientific">Bailinhaonella thermotolerans</name>
    <dbReference type="NCBI Taxonomy" id="1070861"/>
    <lineage>
        <taxon>Bacteria</taxon>
        <taxon>Bacillati</taxon>
        <taxon>Actinomycetota</taxon>
        <taxon>Actinomycetes</taxon>
        <taxon>Streptosporangiales</taxon>
        <taxon>Streptosporangiaceae</taxon>
        <taxon>Bailinhaonella</taxon>
    </lineage>
</organism>
<comment type="caution">
    <text evidence="9">The sequence shown here is derived from an EMBL/GenBank/DDBJ whole genome shotgun (WGS) entry which is preliminary data.</text>
</comment>
<dbReference type="GO" id="GO:0009341">
    <property type="term" value="C:beta-galactosidase complex"/>
    <property type="evidence" value="ECO:0007669"/>
    <property type="project" value="InterPro"/>
</dbReference>
<dbReference type="GO" id="GO:0005990">
    <property type="term" value="P:lactose catabolic process"/>
    <property type="evidence" value="ECO:0007669"/>
    <property type="project" value="TreeGrafter"/>
</dbReference>
<dbReference type="EC" id="3.2.1.23" evidence="3 7"/>
<proteinExistence type="inferred from homology"/>
<evidence type="ECO:0000256" key="1">
    <source>
        <dbReference type="ARBA" id="ARBA00001412"/>
    </source>
</evidence>
<dbReference type="AlphaFoldDB" id="A0A3A4APQ9"/>
<dbReference type="Gene3D" id="2.60.120.260">
    <property type="entry name" value="Galactose-binding domain-like"/>
    <property type="match status" value="1"/>
</dbReference>
<name>A0A3A4APQ9_9ACTN</name>
<evidence type="ECO:0000313" key="9">
    <source>
        <dbReference type="EMBL" id="RJL23268.1"/>
    </source>
</evidence>
<dbReference type="InterPro" id="IPR006101">
    <property type="entry name" value="Glyco_hydro_2"/>
</dbReference>
<gene>
    <name evidence="9" type="ORF">D5H75_33415</name>
</gene>
<evidence type="ECO:0000256" key="2">
    <source>
        <dbReference type="ARBA" id="ARBA00007401"/>
    </source>
</evidence>
<dbReference type="Proteomes" id="UP000265768">
    <property type="component" value="Unassembled WGS sequence"/>
</dbReference>
<evidence type="ECO:0000256" key="5">
    <source>
        <dbReference type="ARBA" id="ARBA00023295"/>
    </source>
</evidence>
<evidence type="ECO:0000256" key="6">
    <source>
        <dbReference type="ARBA" id="ARBA00032230"/>
    </source>
</evidence>
<evidence type="ECO:0000256" key="3">
    <source>
        <dbReference type="ARBA" id="ARBA00012756"/>
    </source>
</evidence>
<dbReference type="Pfam" id="PF00703">
    <property type="entry name" value="Glyco_hydro_2"/>
    <property type="match status" value="1"/>
</dbReference>
<dbReference type="OrthoDB" id="9762066at2"/>
<dbReference type="SUPFAM" id="SSF74650">
    <property type="entry name" value="Galactose mutarotase-like"/>
    <property type="match status" value="1"/>
</dbReference>
<dbReference type="PRINTS" id="PR00132">
    <property type="entry name" value="GLHYDRLASE2"/>
</dbReference>
<dbReference type="Pfam" id="PF02837">
    <property type="entry name" value="Glyco_hydro_2_N"/>
    <property type="match status" value="1"/>
</dbReference>
<protein>
    <recommendedName>
        <fullName evidence="3 7">Beta-galactosidase</fullName>
        <ecNumber evidence="3 7">3.2.1.23</ecNumber>
    </recommendedName>
    <alternativeName>
        <fullName evidence="6 7">Lactase</fullName>
    </alternativeName>
</protein>
<dbReference type="SUPFAM" id="SSF51445">
    <property type="entry name" value="(Trans)glycosidases"/>
    <property type="match status" value="1"/>
</dbReference>
<dbReference type="SUPFAM" id="SSF49303">
    <property type="entry name" value="beta-Galactosidase/glucuronidase domain"/>
    <property type="match status" value="2"/>
</dbReference>
<dbReference type="InterPro" id="IPR014718">
    <property type="entry name" value="GH-type_carb-bd"/>
</dbReference>
<comment type="similarity">
    <text evidence="2 7">Belongs to the glycosyl hydrolase 2 family.</text>
</comment>
<dbReference type="InterPro" id="IPR036156">
    <property type="entry name" value="Beta-gal/glucu_dom_sf"/>
</dbReference>
<dbReference type="InterPro" id="IPR023230">
    <property type="entry name" value="Glyco_hydro_2_CS"/>
</dbReference>
<dbReference type="InterPro" id="IPR011013">
    <property type="entry name" value="Gal_mutarotase_sf_dom"/>
</dbReference>
<reference evidence="9 10" key="1">
    <citation type="submission" date="2018-09" db="EMBL/GenBank/DDBJ databases">
        <title>YIM 75507 draft genome.</title>
        <authorList>
            <person name="Tang S."/>
            <person name="Feng Y."/>
        </authorList>
    </citation>
    <scope>NUCLEOTIDE SEQUENCE [LARGE SCALE GENOMIC DNA]</scope>
    <source>
        <strain evidence="9 10">YIM 75507</strain>
    </source>
</reference>
<keyword evidence="4 7" id="KW-0378">Hydrolase</keyword>
<keyword evidence="5 7" id="KW-0326">Glycosidase</keyword>